<keyword evidence="9 15" id="KW-1133">Transmembrane helix</keyword>
<feature type="compositionally biased region" description="Low complexity" evidence="14">
    <location>
        <begin position="554"/>
        <end position="567"/>
    </location>
</feature>
<evidence type="ECO:0000313" key="18">
    <source>
        <dbReference type="Proteomes" id="UP001189429"/>
    </source>
</evidence>
<keyword evidence="11 15" id="KW-0472">Membrane</keyword>
<dbReference type="PROSITE" id="PS50222">
    <property type="entry name" value="EF_HAND_2"/>
    <property type="match status" value="1"/>
</dbReference>
<evidence type="ECO:0000313" key="17">
    <source>
        <dbReference type="EMBL" id="CAK0883037.1"/>
    </source>
</evidence>
<evidence type="ECO:0000256" key="5">
    <source>
        <dbReference type="ARBA" id="ARBA00022673"/>
    </source>
</evidence>
<evidence type="ECO:0000256" key="3">
    <source>
        <dbReference type="ARBA" id="ARBA00022553"/>
    </source>
</evidence>
<keyword evidence="8" id="KW-0851">Voltage-gated channel</keyword>
<dbReference type="InterPro" id="IPR050599">
    <property type="entry name" value="VDCC_alpha-1_subunit"/>
</dbReference>
<dbReference type="Proteomes" id="UP001189429">
    <property type="component" value="Unassembled WGS sequence"/>
</dbReference>
<keyword evidence="6 15" id="KW-0812">Transmembrane</keyword>
<feature type="transmembrane region" description="Helical" evidence="15">
    <location>
        <begin position="229"/>
        <end position="250"/>
    </location>
</feature>
<feature type="region of interest" description="Disordered" evidence="14">
    <location>
        <begin position="93"/>
        <end position="133"/>
    </location>
</feature>
<dbReference type="Pfam" id="PF00520">
    <property type="entry name" value="Ion_trans"/>
    <property type="match status" value="1"/>
</dbReference>
<keyword evidence="7" id="KW-0106">Calcium</keyword>
<evidence type="ECO:0000256" key="1">
    <source>
        <dbReference type="ARBA" id="ARBA00004141"/>
    </source>
</evidence>
<evidence type="ECO:0000256" key="9">
    <source>
        <dbReference type="ARBA" id="ARBA00022989"/>
    </source>
</evidence>
<keyword evidence="10" id="KW-0406">Ion transport</keyword>
<evidence type="ECO:0000256" key="10">
    <source>
        <dbReference type="ARBA" id="ARBA00023065"/>
    </source>
</evidence>
<dbReference type="PANTHER" id="PTHR45628:SF7">
    <property type="entry name" value="VOLTAGE-DEPENDENT CALCIUM CHANNEL TYPE A SUBUNIT ALPHA-1"/>
    <property type="match status" value="1"/>
</dbReference>
<feature type="region of interest" description="Disordered" evidence="14">
    <location>
        <begin position="19"/>
        <end position="56"/>
    </location>
</feature>
<evidence type="ECO:0000256" key="6">
    <source>
        <dbReference type="ARBA" id="ARBA00022692"/>
    </source>
</evidence>
<comment type="subcellular location">
    <subcellularLocation>
        <location evidence="1">Membrane</location>
        <topology evidence="1">Multi-pass membrane protein</topology>
    </subcellularLocation>
</comment>
<sequence length="586" mass="64436">MDAFLRSEIQVAFQEALSTKRDPGAATNRSLSPKVLVDHFPQRPGPSRDTITNGDYDAPHWGLTSLRAFVASNAKKKGDDDQDAEELWRRPQAGGGKLHLAPPHYSQQSSGGGRASLRERSTEANNDSVFFGPNASVHIQKNPKIRRGSTRGSRGAGQSLYMGRVSMAIAKADEKKPSFAEWARSLTRLETYRGMSAAAILGSFRNPITIGMEADYAAQNVTDTAPITYRVFEVFFCIVFTTELVLRVYVYKLEFFLKREVGVLWNYFDLLVVTAQLVQECFEYIQSSANGNNDAGNLRILRILRVLRIVRIFRLVRVLHLISEFRAIVSSIIGSFRSLCWAVLLLLLMMYIVGVWFLQTVTDLFITRAAFDGDGVLIPFSSGEESLKGHFGSLGWAILSLDVGDPLMNEIDWFLGLAFAAFIAFSLLALMSVVTGVFVQTALHSAERKEENFLTDKDLDENLEDPEIAKEWKNINVSADEAKYVFALFDVEESGEVQFEEFVSACSRLKGNAKSLDLPIQLQEPPAPPPQPAASPDPQPAPAVAPQPEPAPAQGPAAAAAPAPTAPVQRLVSRRRGDDPSAGIQG</sequence>
<keyword evidence="2" id="KW-0813">Transport</keyword>
<evidence type="ECO:0000256" key="13">
    <source>
        <dbReference type="ARBA" id="ARBA00023303"/>
    </source>
</evidence>
<comment type="caution">
    <text evidence="17">The sequence shown here is derived from an EMBL/GenBank/DDBJ whole genome shotgun (WGS) entry which is preliminary data.</text>
</comment>
<evidence type="ECO:0000256" key="7">
    <source>
        <dbReference type="ARBA" id="ARBA00022837"/>
    </source>
</evidence>
<accession>A0ABN9WDR2</accession>
<reference evidence="17" key="1">
    <citation type="submission" date="2023-10" db="EMBL/GenBank/DDBJ databases">
        <authorList>
            <person name="Chen Y."/>
            <person name="Shah S."/>
            <person name="Dougan E. K."/>
            <person name="Thang M."/>
            <person name="Chan C."/>
        </authorList>
    </citation>
    <scope>NUCLEOTIDE SEQUENCE [LARGE SCALE GENOMIC DNA]</scope>
</reference>
<name>A0ABN9WDR2_9DINO</name>
<dbReference type="InterPro" id="IPR002048">
    <property type="entry name" value="EF_hand_dom"/>
</dbReference>
<keyword evidence="4" id="KW-0109">Calcium transport</keyword>
<evidence type="ECO:0000256" key="12">
    <source>
        <dbReference type="ARBA" id="ARBA00023180"/>
    </source>
</evidence>
<protein>
    <recommendedName>
        <fullName evidence="16">EF-hand domain-containing protein</fullName>
    </recommendedName>
</protein>
<evidence type="ECO:0000256" key="11">
    <source>
        <dbReference type="ARBA" id="ARBA00023136"/>
    </source>
</evidence>
<feature type="transmembrane region" description="Helical" evidence="15">
    <location>
        <begin position="413"/>
        <end position="439"/>
    </location>
</feature>
<evidence type="ECO:0000256" key="15">
    <source>
        <dbReference type="SAM" id="Phobius"/>
    </source>
</evidence>
<proteinExistence type="predicted"/>
<dbReference type="InterPro" id="IPR005821">
    <property type="entry name" value="Ion_trans_dom"/>
</dbReference>
<keyword evidence="5" id="KW-0107">Calcium channel</keyword>
<dbReference type="EMBL" id="CAUYUJ010018366">
    <property type="protein sequence ID" value="CAK0883037.1"/>
    <property type="molecule type" value="Genomic_DNA"/>
</dbReference>
<keyword evidence="13" id="KW-0407">Ion channel</keyword>
<dbReference type="Gene3D" id="1.10.238.10">
    <property type="entry name" value="EF-hand"/>
    <property type="match status" value="1"/>
</dbReference>
<dbReference type="InterPro" id="IPR027359">
    <property type="entry name" value="Volt_channel_dom_sf"/>
</dbReference>
<evidence type="ECO:0000256" key="14">
    <source>
        <dbReference type="SAM" id="MobiDB-lite"/>
    </source>
</evidence>
<keyword evidence="18" id="KW-1185">Reference proteome</keyword>
<keyword evidence="12" id="KW-0325">Glycoprotein</keyword>
<feature type="domain" description="EF-hand" evidence="16">
    <location>
        <begin position="477"/>
        <end position="512"/>
    </location>
</feature>
<evidence type="ECO:0000259" key="16">
    <source>
        <dbReference type="PROSITE" id="PS50222"/>
    </source>
</evidence>
<dbReference type="Gene3D" id="1.20.120.350">
    <property type="entry name" value="Voltage-gated potassium channels. Chain C"/>
    <property type="match status" value="1"/>
</dbReference>
<dbReference type="SUPFAM" id="SSF81324">
    <property type="entry name" value="Voltage-gated potassium channels"/>
    <property type="match status" value="1"/>
</dbReference>
<evidence type="ECO:0000256" key="2">
    <source>
        <dbReference type="ARBA" id="ARBA00022448"/>
    </source>
</evidence>
<gene>
    <name evidence="17" type="ORF">PCOR1329_LOCUS65344</name>
</gene>
<keyword evidence="3" id="KW-0597">Phosphoprotein</keyword>
<feature type="compositionally biased region" description="Pro residues" evidence="14">
    <location>
        <begin position="525"/>
        <end position="553"/>
    </location>
</feature>
<evidence type="ECO:0000256" key="8">
    <source>
        <dbReference type="ARBA" id="ARBA00022882"/>
    </source>
</evidence>
<evidence type="ECO:0000256" key="4">
    <source>
        <dbReference type="ARBA" id="ARBA00022568"/>
    </source>
</evidence>
<feature type="region of interest" description="Disordered" evidence="14">
    <location>
        <begin position="520"/>
        <end position="586"/>
    </location>
</feature>
<feature type="transmembrane region" description="Helical" evidence="15">
    <location>
        <begin position="339"/>
        <end position="358"/>
    </location>
</feature>
<organism evidence="17 18">
    <name type="scientific">Prorocentrum cordatum</name>
    <dbReference type="NCBI Taxonomy" id="2364126"/>
    <lineage>
        <taxon>Eukaryota</taxon>
        <taxon>Sar</taxon>
        <taxon>Alveolata</taxon>
        <taxon>Dinophyceae</taxon>
        <taxon>Prorocentrales</taxon>
        <taxon>Prorocentraceae</taxon>
        <taxon>Prorocentrum</taxon>
    </lineage>
</organism>
<dbReference type="SUPFAM" id="SSF47473">
    <property type="entry name" value="EF-hand"/>
    <property type="match status" value="1"/>
</dbReference>
<dbReference type="InterPro" id="IPR011992">
    <property type="entry name" value="EF-hand-dom_pair"/>
</dbReference>
<dbReference type="PANTHER" id="PTHR45628">
    <property type="entry name" value="VOLTAGE-DEPENDENT CALCIUM CHANNEL TYPE A SUBUNIT ALPHA-1"/>
    <property type="match status" value="1"/>
</dbReference>